<keyword evidence="3" id="KW-1185">Reference proteome</keyword>
<dbReference type="AlphaFoldDB" id="C9MQZ3"/>
<accession>C9MQZ3</accession>
<dbReference type="EMBL" id="ACVA01000048">
    <property type="protein sequence ID" value="EEX17966.1"/>
    <property type="molecule type" value="Genomic_DNA"/>
</dbReference>
<proteinExistence type="predicted"/>
<keyword evidence="1" id="KW-0812">Transmembrane</keyword>
<evidence type="ECO:0000313" key="3">
    <source>
        <dbReference type="Proteomes" id="UP000003327"/>
    </source>
</evidence>
<organism evidence="2 3">
    <name type="scientific">Prevotella veroralis F0319</name>
    <dbReference type="NCBI Taxonomy" id="649761"/>
    <lineage>
        <taxon>Bacteria</taxon>
        <taxon>Pseudomonadati</taxon>
        <taxon>Bacteroidota</taxon>
        <taxon>Bacteroidia</taxon>
        <taxon>Bacteroidales</taxon>
        <taxon>Prevotellaceae</taxon>
        <taxon>Prevotella</taxon>
    </lineage>
</organism>
<sequence>MGMNKYEDIKQLVSRFMEGETSLDEERRLYDYFRYEKVAAELLPLKEMFCSISTLMEPKQKEVHQKKQATFILLHRKLIGIAASIIILLAVGSMVWHAQRQDYCEAYIYGKHITDPQQVTKEISGTLQDLQQEDATDIDDQLHDIFHQ</sequence>
<keyword evidence="1" id="KW-0472">Membrane</keyword>
<protein>
    <submittedName>
        <fullName evidence="2">Uncharacterized protein</fullName>
    </submittedName>
</protein>
<dbReference type="HOGENOM" id="CLU_1766344_0_0_10"/>
<comment type="caution">
    <text evidence="2">The sequence shown here is derived from an EMBL/GenBank/DDBJ whole genome shotgun (WGS) entry which is preliminary data.</text>
</comment>
<reference evidence="2 3" key="1">
    <citation type="submission" date="2009-09" db="EMBL/GenBank/DDBJ databases">
        <authorList>
            <person name="Weinstock G."/>
            <person name="Sodergren E."/>
            <person name="Clifton S."/>
            <person name="Fulton L."/>
            <person name="Fulton B."/>
            <person name="Courtney L."/>
            <person name="Fronick C."/>
            <person name="Harrison M."/>
            <person name="Strong C."/>
            <person name="Farmer C."/>
            <person name="Delahaunty K."/>
            <person name="Markovic C."/>
            <person name="Hall O."/>
            <person name="Minx P."/>
            <person name="Tomlinson C."/>
            <person name="Mitreva M."/>
            <person name="Nelson J."/>
            <person name="Hou S."/>
            <person name="Wollam A."/>
            <person name="Pepin K.H."/>
            <person name="Johnson M."/>
            <person name="Bhonagiri V."/>
            <person name="Nash W.E."/>
            <person name="Warren W."/>
            <person name="Chinwalla A."/>
            <person name="Mardis E.R."/>
            <person name="Wilson R.K."/>
        </authorList>
    </citation>
    <scope>NUCLEOTIDE SEQUENCE [LARGE SCALE GENOMIC DNA]</scope>
    <source>
        <strain evidence="2 3">F0319</strain>
    </source>
</reference>
<feature type="transmembrane region" description="Helical" evidence="1">
    <location>
        <begin position="78"/>
        <end position="98"/>
    </location>
</feature>
<dbReference type="Proteomes" id="UP000003327">
    <property type="component" value="Unassembled WGS sequence"/>
</dbReference>
<name>C9MQZ3_9BACT</name>
<dbReference type="eggNOG" id="ENOG50346CR">
    <property type="taxonomic scope" value="Bacteria"/>
</dbReference>
<keyword evidence="1" id="KW-1133">Transmembrane helix</keyword>
<gene>
    <name evidence="2" type="ORF">HMPREF0973_02027</name>
</gene>
<dbReference type="STRING" id="649761.HMPREF0973_02027"/>
<evidence type="ECO:0000256" key="1">
    <source>
        <dbReference type="SAM" id="Phobius"/>
    </source>
</evidence>
<evidence type="ECO:0000313" key="2">
    <source>
        <dbReference type="EMBL" id="EEX17966.1"/>
    </source>
</evidence>